<reference evidence="1" key="1">
    <citation type="submission" date="2022-03" db="EMBL/GenBank/DDBJ databases">
        <authorList>
            <person name="Tunstrom K."/>
        </authorList>
    </citation>
    <scope>NUCLEOTIDE SEQUENCE</scope>
</reference>
<evidence type="ECO:0000313" key="2">
    <source>
        <dbReference type="Proteomes" id="UP001153954"/>
    </source>
</evidence>
<dbReference type="AlphaFoldDB" id="A0AAU9TRD8"/>
<accession>A0AAU9TRD8</accession>
<keyword evidence="2" id="KW-1185">Reference proteome</keyword>
<dbReference type="SUPFAM" id="SSF53098">
    <property type="entry name" value="Ribonuclease H-like"/>
    <property type="match status" value="1"/>
</dbReference>
<proteinExistence type="predicted"/>
<dbReference type="InterPro" id="IPR012337">
    <property type="entry name" value="RNaseH-like_sf"/>
</dbReference>
<evidence type="ECO:0008006" key="3">
    <source>
        <dbReference type="Google" id="ProtNLM"/>
    </source>
</evidence>
<evidence type="ECO:0000313" key="1">
    <source>
        <dbReference type="EMBL" id="CAH2088356.1"/>
    </source>
</evidence>
<name>A0AAU9TRD8_EUPED</name>
<dbReference type="Proteomes" id="UP001153954">
    <property type="component" value="Unassembled WGS sequence"/>
</dbReference>
<comment type="caution">
    <text evidence="1">The sequence shown here is derived from an EMBL/GenBank/DDBJ whole genome shotgun (WGS) entry which is preliminary data.</text>
</comment>
<sequence length="226" mass="26416">MDIDRAMRSLFDQLKGRLADNFFGSKVKTIFKNLTEDQRQKFISQAHIFFQRAITYLEERYDFGPDGIYKKFELLSLKSEELKLTWDVLSEFPCILKIEAAVDIDCLYSEFACLKTVFEVLPKDLPNDKIWAHFFRTNDSHDFVNLKKIVGFVLSIPTSNDFCERLFSLLNNLWTKERNKMSIDLIKAELQTRINFDASCADIISVLQSQDGEKLQKMAKSSEKYF</sequence>
<organism evidence="1 2">
    <name type="scientific">Euphydryas editha</name>
    <name type="common">Edith's checkerspot</name>
    <dbReference type="NCBI Taxonomy" id="104508"/>
    <lineage>
        <taxon>Eukaryota</taxon>
        <taxon>Metazoa</taxon>
        <taxon>Ecdysozoa</taxon>
        <taxon>Arthropoda</taxon>
        <taxon>Hexapoda</taxon>
        <taxon>Insecta</taxon>
        <taxon>Pterygota</taxon>
        <taxon>Neoptera</taxon>
        <taxon>Endopterygota</taxon>
        <taxon>Lepidoptera</taxon>
        <taxon>Glossata</taxon>
        <taxon>Ditrysia</taxon>
        <taxon>Papilionoidea</taxon>
        <taxon>Nymphalidae</taxon>
        <taxon>Nymphalinae</taxon>
        <taxon>Euphydryas</taxon>
    </lineage>
</organism>
<protein>
    <recommendedName>
        <fullName evidence="3">HAT C-terminal dimerisation domain-containing protein</fullName>
    </recommendedName>
</protein>
<gene>
    <name evidence="1" type="ORF">EEDITHA_LOCUS4523</name>
</gene>
<dbReference type="EMBL" id="CAKOGL010000007">
    <property type="protein sequence ID" value="CAH2088356.1"/>
    <property type="molecule type" value="Genomic_DNA"/>
</dbReference>